<sequence length="150" mass="16211">MDCSIFHLSLPPPSVGLPVSTFLLSLCLSVVVSLVSSFASFYAISQSFPLYPPSSHSILLSVIPLFQSTIRTILPPPPAPIRGYFHTFFRLRCGRTVVDRVVGSRLPSPPLIIPGLELALALALALRPQSKFPVRSPLVRSPPTPPTPSD</sequence>
<keyword evidence="1" id="KW-1133">Transmembrane helix</keyword>
<evidence type="ECO:0000313" key="2">
    <source>
        <dbReference type="EMBL" id="RAH86489.1"/>
    </source>
</evidence>
<dbReference type="Proteomes" id="UP000249497">
    <property type="component" value="Unassembled WGS sequence"/>
</dbReference>
<dbReference type="AlphaFoldDB" id="A0A8T8XGJ0"/>
<dbReference type="EMBL" id="KZ824772">
    <property type="protein sequence ID" value="RAH86489.1"/>
    <property type="molecule type" value="Genomic_DNA"/>
</dbReference>
<accession>A0A8T8XGJ0</accession>
<keyword evidence="1" id="KW-0812">Transmembrane</keyword>
<feature type="transmembrane region" description="Helical" evidence="1">
    <location>
        <begin position="20"/>
        <end position="44"/>
    </location>
</feature>
<name>A0A8T8XGJ0_ASPJA</name>
<proteinExistence type="predicted"/>
<keyword evidence="1" id="KW-0472">Membrane</keyword>
<protein>
    <submittedName>
        <fullName evidence="2">Uncharacterized protein</fullName>
    </submittedName>
</protein>
<evidence type="ECO:0000313" key="3">
    <source>
        <dbReference type="Proteomes" id="UP000249497"/>
    </source>
</evidence>
<evidence type="ECO:0000256" key="1">
    <source>
        <dbReference type="SAM" id="Phobius"/>
    </source>
</evidence>
<organism evidence="2 3">
    <name type="scientific">Aspergillus japonicus CBS 114.51</name>
    <dbReference type="NCBI Taxonomy" id="1448312"/>
    <lineage>
        <taxon>Eukaryota</taxon>
        <taxon>Fungi</taxon>
        <taxon>Dikarya</taxon>
        <taxon>Ascomycota</taxon>
        <taxon>Pezizomycotina</taxon>
        <taxon>Eurotiomycetes</taxon>
        <taxon>Eurotiomycetidae</taxon>
        <taxon>Eurotiales</taxon>
        <taxon>Aspergillaceae</taxon>
        <taxon>Aspergillus</taxon>
        <taxon>Aspergillus subgen. Circumdati</taxon>
    </lineage>
</organism>
<reference evidence="2 3" key="1">
    <citation type="submission" date="2018-02" db="EMBL/GenBank/DDBJ databases">
        <title>The genomes of Aspergillus section Nigri reveals drivers in fungal speciation.</title>
        <authorList>
            <consortium name="DOE Joint Genome Institute"/>
            <person name="Vesth T.C."/>
            <person name="Nybo J."/>
            <person name="Theobald S."/>
            <person name="Brandl J."/>
            <person name="Frisvad J.C."/>
            <person name="Nielsen K.F."/>
            <person name="Lyhne E.K."/>
            <person name="Kogle M.E."/>
            <person name="Kuo A."/>
            <person name="Riley R."/>
            <person name="Clum A."/>
            <person name="Nolan M."/>
            <person name="Lipzen A."/>
            <person name="Salamov A."/>
            <person name="Henrissat B."/>
            <person name="Wiebenga A."/>
            <person name="De vries R.P."/>
            <person name="Grigoriev I.V."/>
            <person name="Mortensen U.H."/>
            <person name="Andersen M.R."/>
            <person name="Baker S.E."/>
        </authorList>
    </citation>
    <scope>NUCLEOTIDE SEQUENCE [LARGE SCALE GENOMIC DNA]</scope>
    <source>
        <strain evidence="2 3">CBS 114.51</strain>
    </source>
</reference>
<gene>
    <name evidence="2" type="ORF">BO86DRAFT_111485</name>
</gene>
<keyword evidence="3" id="KW-1185">Reference proteome</keyword>
<dbReference type="GeneID" id="37169626"/>
<dbReference type="RefSeq" id="XP_025532383.1">
    <property type="nucleotide sequence ID" value="XM_025665934.1"/>
</dbReference>